<dbReference type="Pfam" id="PF04672">
    <property type="entry name" value="Methyltransf_19"/>
    <property type="match status" value="1"/>
</dbReference>
<dbReference type="STRING" id="860235.AOZ06_42760"/>
<evidence type="ECO:0000313" key="1">
    <source>
        <dbReference type="EMBL" id="ALG15494.1"/>
    </source>
</evidence>
<accession>A0A0N9IKB1</accession>
<name>A0A0N9IKB1_9PSEU</name>
<dbReference type="PIRSF" id="PIRSF017393">
    <property type="entry name" value="MTase_SAV2177"/>
    <property type="match status" value="1"/>
</dbReference>
<dbReference type="Proteomes" id="UP000063699">
    <property type="component" value="Chromosome"/>
</dbReference>
<proteinExistence type="predicted"/>
<evidence type="ECO:0000313" key="2">
    <source>
        <dbReference type="Proteomes" id="UP000063699"/>
    </source>
</evidence>
<dbReference type="EMBL" id="CP012752">
    <property type="protein sequence ID" value="ALG15494.1"/>
    <property type="molecule type" value="Genomic_DNA"/>
</dbReference>
<keyword evidence="2" id="KW-1185">Reference proteome</keyword>
<dbReference type="OrthoDB" id="4134439at2"/>
<reference evidence="1 2" key="1">
    <citation type="submission" date="2015-07" db="EMBL/GenBank/DDBJ databases">
        <title>Genome sequencing of Kibdelosporangium phytohabitans.</title>
        <authorList>
            <person name="Qin S."/>
            <person name="Xing K."/>
        </authorList>
    </citation>
    <scope>NUCLEOTIDE SEQUENCE [LARGE SCALE GENOMIC DNA]</scope>
    <source>
        <strain evidence="1 2">KLBMP1111</strain>
    </source>
</reference>
<dbReference type="KEGG" id="kphy:AOZ06_42760"/>
<dbReference type="SUPFAM" id="SSF53335">
    <property type="entry name" value="S-adenosyl-L-methionine-dependent methyltransferases"/>
    <property type="match status" value="1"/>
</dbReference>
<evidence type="ECO:0008006" key="3">
    <source>
        <dbReference type="Google" id="ProtNLM"/>
    </source>
</evidence>
<gene>
    <name evidence="1" type="ORF">AOZ06_42760</name>
</gene>
<dbReference type="InterPro" id="IPR006764">
    <property type="entry name" value="SAM_dep_MeTrfase_SAV2177_type"/>
</dbReference>
<organism evidence="1 2">
    <name type="scientific">Kibdelosporangium phytohabitans</name>
    <dbReference type="NCBI Taxonomy" id="860235"/>
    <lineage>
        <taxon>Bacteria</taxon>
        <taxon>Bacillati</taxon>
        <taxon>Actinomycetota</taxon>
        <taxon>Actinomycetes</taxon>
        <taxon>Pseudonocardiales</taxon>
        <taxon>Pseudonocardiaceae</taxon>
        <taxon>Kibdelosporangium</taxon>
    </lineage>
</organism>
<dbReference type="AlphaFoldDB" id="A0A0N9IKB1"/>
<protein>
    <recommendedName>
        <fullName evidence="3">Methyltransferase</fullName>
    </recommendedName>
</protein>
<dbReference type="Gene3D" id="3.40.50.150">
    <property type="entry name" value="Vaccinia Virus protein VP39"/>
    <property type="match status" value="1"/>
</dbReference>
<dbReference type="InterPro" id="IPR029063">
    <property type="entry name" value="SAM-dependent_MTases_sf"/>
</dbReference>
<sequence length="275" mass="30490">MAVVAWLEAAGIDATLPSPDRVYDAYLGGSHNTAVDRSFVDQVEQILPPIKPLARNNRSFLRRAVKEAAAAGITQFLDIGSGAPTVGNVHEIALRANPEAHVVYVDSNTIAVQSSLIKLQEQNVTDRVTMIQEDLRNPDGILDHPQTRALIDFDKPVCLQMVALLHFIGDEDNPADLIAHYRSRLAPGSLLVMSHIALDDASQEQKDQVAAFLDAYKNTTTRLYTRTKAELERLFEGWELQEPGIVHLQDWRPDNPVDREPSAYHLAWCGVGRKA</sequence>